<accession>A0A3A2Z2E0</accession>
<name>A0A3A2Z2E0_9EURO</name>
<evidence type="ECO:0000256" key="1">
    <source>
        <dbReference type="SAM" id="MobiDB-lite"/>
    </source>
</evidence>
<dbReference type="Proteomes" id="UP000266188">
    <property type="component" value="Unassembled WGS sequence"/>
</dbReference>
<comment type="caution">
    <text evidence="2">The sequence shown here is derived from an EMBL/GenBank/DDBJ whole genome shotgun (WGS) entry which is preliminary data.</text>
</comment>
<feature type="compositionally biased region" description="Low complexity" evidence="1">
    <location>
        <begin position="28"/>
        <end position="40"/>
    </location>
</feature>
<reference evidence="3" key="1">
    <citation type="submission" date="2017-02" db="EMBL/GenBank/DDBJ databases">
        <authorList>
            <person name="Tafer H."/>
            <person name="Lopandic K."/>
        </authorList>
    </citation>
    <scope>NUCLEOTIDE SEQUENCE [LARGE SCALE GENOMIC DNA]</scope>
    <source>
        <strain evidence="3">CBS 366.77</strain>
    </source>
</reference>
<evidence type="ECO:0000313" key="2">
    <source>
        <dbReference type="EMBL" id="RJE17036.1"/>
    </source>
</evidence>
<dbReference type="AlphaFoldDB" id="A0A3A2Z2E0"/>
<gene>
    <name evidence="2" type="ORF">PHISCL_10627</name>
</gene>
<dbReference type="OrthoDB" id="4507197at2759"/>
<feature type="non-terminal residue" evidence="2">
    <location>
        <position position="1"/>
    </location>
</feature>
<protein>
    <submittedName>
        <fullName evidence="2">Uncharacterized protein</fullName>
    </submittedName>
</protein>
<organism evidence="2 3">
    <name type="scientific">Aspergillus sclerotialis</name>
    <dbReference type="NCBI Taxonomy" id="2070753"/>
    <lineage>
        <taxon>Eukaryota</taxon>
        <taxon>Fungi</taxon>
        <taxon>Dikarya</taxon>
        <taxon>Ascomycota</taxon>
        <taxon>Pezizomycotina</taxon>
        <taxon>Eurotiomycetes</taxon>
        <taxon>Eurotiomycetidae</taxon>
        <taxon>Eurotiales</taxon>
        <taxon>Aspergillaceae</taxon>
        <taxon>Aspergillus</taxon>
        <taxon>Aspergillus subgen. Polypaecilum</taxon>
    </lineage>
</organism>
<evidence type="ECO:0000313" key="3">
    <source>
        <dbReference type="Proteomes" id="UP000266188"/>
    </source>
</evidence>
<sequence>KAQTVRVAEEAEEAEEEQEAHQAQRGRSPTGSSSSESLVSQAPWSPQPPSLIGTGGGRPPKRKERSPVPVAMRHRFRQQDIKRIRLADRHDGAAGARFQDEAFFVQEVERWMDRCWTCAQAGRDDRHEMIYCGGWDPETQARIQANK</sequence>
<dbReference type="EMBL" id="MVGC01001797">
    <property type="protein sequence ID" value="RJE17036.1"/>
    <property type="molecule type" value="Genomic_DNA"/>
</dbReference>
<feature type="region of interest" description="Disordered" evidence="1">
    <location>
        <begin position="1"/>
        <end position="73"/>
    </location>
</feature>
<proteinExistence type="predicted"/>
<feature type="non-terminal residue" evidence="2">
    <location>
        <position position="147"/>
    </location>
</feature>
<keyword evidence="3" id="KW-1185">Reference proteome</keyword>